<dbReference type="AlphaFoldDB" id="A0A2P8GH47"/>
<reference evidence="1 2" key="1">
    <citation type="submission" date="2018-03" db="EMBL/GenBank/DDBJ databases">
        <title>Genomic Encyclopedia of Archaeal and Bacterial Type Strains, Phase II (KMG-II): from individual species to whole genera.</title>
        <authorList>
            <person name="Goeker M."/>
        </authorList>
    </citation>
    <scope>NUCLEOTIDE SEQUENCE [LARGE SCALE GENOMIC DNA]</scope>
    <source>
        <strain evidence="1 2">DSM 18107</strain>
    </source>
</reference>
<keyword evidence="2" id="KW-1185">Reference proteome</keyword>
<organism evidence="1 2">
    <name type="scientific">Chitinophaga ginsengisoli</name>
    <dbReference type="NCBI Taxonomy" id="363837"/>
    <lineage>
        <taxon>Bacteria</taxon>
        <taxon>Pseudomonadati</taxon>
        <taxon>Bacteroidota</taxon>
        <taxon>Chitinophagia</taxon>
        <taxon>Chitinophagales</taxon>
        <taxon>Chitinophagaceae</taxon>
        <taxon>Chitinophaga</taxon>
    </lineage>
</organism>
<gene>
    <name evidence="1" type="ORF">CLV42_103277</name>
</gene>
<dbReference type="Proteomes" id="UP000240978">
    <property type="component" value="Unassembled WGS sequence"/>
</dbReference>
<name>A0A2P8GH47_9BACT</name>
<evidence type="ECO:0000313" key="2">
    <source>
        <dbReference type="Proteomes" id="UP000240978"/>
    </source>
</evidence>
<comment type="caution">
    <text evidence="1">The sequence shown here is derived from an EMBL/GenBank/DDBJ whole genome shotgun (WGS) entry which is preliminary data.</text>
</comment>
<protein>
    <submittedName>
        <fullName evidence="1">Uncharacterized protein</fullName>
    </submittedName>
</protein>
<evidence type="ECO:0000313" key="1">
    <source>
        <dbReference type="EMBL" id="PSL33294.1"/>
    </source>
</evidence>
<sequence>MFFLFFNIGYIVLYEIFHIDICSDAASVVIGHTFVVDSG</sequence>
<proteinExistence type="predicted"/>
<dbReference type="EMBL" id="PYGK01000003">
    <property type="protein sequence ID" value="PSL33294.1"/>
    <property type="molecule type" value="Genomic_DNA"/>
</dbReference>
<accession>A0A2P8GH47</accession>